<proteinExistence type="predicted"/>
<dbReference type="Gene3D" id="3.40.33.10">
    <property type="entry name" value="CAP"/>
    <property type="match status" value="1"/>
</dbReference>
<dbReference type="PRINTS" id="PR00837">
    <property type="entry name" value="V5TPXLIKE"/>
</dbReference>
<accession>A0A4Q2V4N1</accession>
<reference evidence="2 3" key="1">
    <citation type="submission" date="2016-12" db="EMBL/GenBank/DDBJ databases">
        <title>Draft genome sequence of Fusarium oxysporum causing rot on Narcissus.</title>
        <authorList>
            <person name="Armitage A.D."/>
            <person name="Taylor A."/>
            <person name="Clarkson J.P."/>
            <person name="Harrison R.J."/>
            <person name="Jackson A.C."/>
        </authorList>
    </citation>
    <scope>NUCLEOTIDE SEQUENCE [LARGE SCALE GENOMIC DNA]</scope>
    <source>
        <strain evidence="2 3">N139</strain>
    </source>
</reference>
<organism evidence="2 3">
    <name type="scientific">Fusarium oxysporum f. sp. narcissi</name>
    <dbReference type="NCBI Taxonomy" id="451672"/>
    <lineage>
        <taxon>Eukaryota</taxon>
        <taxon>Fungi</taxon>
        <taxon>Dikarya</taxon>
        <taxon>Ascomycota</taxon>
        <taxon>Pezizomycotina</taxon>
        <taxon>Sordariomycetes</taxon>
        <taxon>Hypocreomycetidae</taxon>
        <taxon>Hypocreales</taxon>
        <taxon>Nectriaceae</taxon>
        <taxon>Fusarium</taxon>
        <taxon>Fusarium oxysporum species complex</taxon>
    </lineage>
</organism>
<dbReference type="PANTHER" id="PTHR10334">
    <property type="entry name" value="CYSTEINE-RICH SECRETORY PROTEIN-RELATED"/>
    <property type="match status" value="1"/>
</dbReference>
<dbReference type="InterPro" id="IPR014044">
    <property type="entry name" value="CAP_dom"/>
</dbReference>
<protein>
    <recommendedName>
        <fullName evidence="1">SCP domain-containing protein</fullName>
    </recommendedName>
</protein>
<sequence>MRFSGYIASLVAAGAIAVPHNGNLQNDNKHYEIVTKFEYVTHYVIGGGSDVPQTTCVSQPKTSNFEQQPDISREYITTAIYAQPINVQPVKRPKQAPNRDPISGFGPSCGLPTDQQEAVNLHNNARKAVGNGPLSWDDTLAAGAQQWANHLASIGFLQHSKGNHGENLYMGTTDSPYSVSAKTFLAENSQYNGEAISASNYLHFGHYTQCVWKHTTKIGMAVSKDSHGVSWVVARYQKPVSAKSLTKVSAPVYLDAAVRKKMITELRLERLMVIFTDKYIRRG</sequence>
<dbReference type="Proteomes" id="UP000290540">
    <property type="component" value="Unassembled WGS sequence"/>
</dbReference>
<dbReference type="InterPro" id="IPR002413">
    <property type="entry name" value="V5_allergen-like"/>
</dbReference>
<comment type="caution">
    <text evidence="2">The sequence shown here is derived from an EMBL/GenBank/DDBJ whole genome shotgun (WGS) entry which is preliminary data.</text>
</comment>
<name>A0A4Q2V4N1_FUSOX</name>
<dbReference type="AlphaFoldDB" id="A0A4Q2V4N1"/>
<feature type="domain" description="SCP" evidence="1">
    <location>
        <begin position="113"/>
        <end position="241"/>
    </location>
</feature>
<dbReference type="SMART" id="SM00198">
    <property type="entry name" value="SCP"/>
    <property type="match status" value="1"/>
</dbReference>
<evidence type="ECO:0000313" key="2">
    <source>
        <dbReference type="EMBL" id="RYC78807.1"/>
    </source>
</evidence>
<dbReference type="EMBL" id="MQTW01000916">
    <property type="protein sequence ID" value="RYC78807.1"/>
    <property type="molecule type" value="Genomic_DNA"/>
</dbReference>
<dbReference type="Pfam" id="PF00188">
    <property type="entry name" value="CAP"/>
    <property type="match status" value="1"/>
</dbReference>
<dbReference type="SUPFAM" id="SSF55797">
    <property type="entry name" value="PR-1-like"/>
    <property type="match status" value="1"/>
</dbReference>
<dbReference type="InterPro" id="IPR035940">
    <property type="entry name" value="CAP_sf"/>
</dbReference>
<dbReference type="InterPro" id="IPR001283">
    <property type="entry name" value="CRISP-related"/>
</dbReference>
<dbReference type="PRINTS" id="PR00838">
    <property type="entry name" value="V5ALLERGEN"/>
</dbReference>
<evidence type="ECO:0000313" key="3">
    <source>
        <dbReference type="Proteomes" id="UP000290540"/>
    </source>
</evidence>
<evidence type="ECO:0000259" key="1">
    <source>
        <dbReference type="SMART" id="SM00198"/>
    </source>
</evidence>
<gene>
    <name evidence="2" type="ORF">BFJ63_vAg18319</name>
</gene>